<gene>
    <name evidence="2" type="ORF">J0M35_02120</name>
</gene>
<feature type="chain" id="PRO_5035198204" evidence="1">
    <location>
        <begin position="36"/>
        <end position="251"/>
    </location>
</feature>
<evidence type="ECO:0000256" key="1">
    <source>
        <dbReference type="SAM" id="SignalP"/>
    </source>
</evidence>
<protein>
    <submittedName>
        <fullName evidence="2">Uncharacterized protein</fullName>
    </submittedName>
</protein>
<evidence type="ECO:0000313" key="3">
    <source>
        <dbReference type="Proteomes" id="UP000664277"/>
    </source>
</evidence>
<dbReference type="AlphaFoldDB" id="A0A8J7P6I6"/>
<dbReference type="Proteomes" id="UP000664277">
    <property type="component" value="Unassembled WGS sequence"/>
</dbReference>
<feature type="signal peptide" evidence="1">
    <location>
        <begin position="1"/>
        <end position="35"/>
    </location>
</feature>
<reference evidence="2" key="1">
    <citation type="submission" date="2021-02" db="EMBL/GenBank/DDBJ databases">
        <title>Genome-Resolved Metagenomics of a Microbial Community Performing Photosynthetic Biological Nutrient Removal.</title>
        <authorList>
            <person name="Mcdaniel E.A."/>
        </authorList>
    </citation>
    <scope>NUCLEOTIDE SEQUENCE</scope>
    <source>
        <strain evidence="2">UWPOB_OBS1</strain>
    </source>
</reference>
<accession>A0A8J7P6I6</accession>
<dbReference type="EMBL" id="JAFLCK010000002">
    <property type="protein sequence ID" value="MBN8659129.1"/>
    <property type="molecule type" value="Genomic_DNA"/>
</dbReference>
<organism evidence="2 3">
    <name type="scientific">Candidatus Obscuribacter phosphatis</name>
    <dbReference type="NCBI Taxonomy" id="1906157"/>
    <lineage>
        <taxon>Bacteria</taxon>
        <taxon>Bacillati</taxon>
        <taxon>Candidatus Melainabacteria</taxon>
        <taxon>Candidatus Obscuribacterales</taxon>
        <taxon>Candidatus Obscuribacteraceae</taxon>
        <taxon>Candidatus Obscuribacter</taxon>
    </lineage>
</organism>
<name>A0A8J7P6I6_9BACT</name>
<keyword evidence="1" id="KW-0732">Signal</keyword>
<comment type="caution">
    <text evidence="2">The sequence shown here is derived from an EMBL/GenBank/DDBJ whole genome shotgun (WGS) entry which is preliminary data.</text>
</comment>
<sequence length="251" mass="27231">MCSILEILPERFMNRCQFVMLALMLCQALPLSAKADSVAGDNGGANVQAGSDLAPDKASADKAAWDARRQAQLAETRALHDLNPDPIKTCMAAQPAPPAKKRGPVRKVIRAVGKELAYDSVNFMKDAIFVFSAQDVDPYAVKKPTNKPYEAFELRMTDGSTAQVIQYPDGSSILQGGYMDGTIVAPYSGGFVIAYPNGSRARMVKEGQDIKIFRPDMTVTTFKKGMSGRYDVVNDKMGFLGTAAPDSQYDD</sequence>
<evidence type="ECO:0000313" key="2">
    <source>
        <dbReference type="EMBL" id="MBN8659129.1"/>
    </source>
</evidence>
<proteinExistence type="predicted"/>